<accession>A0ACB8RXL6</accession>
<evidence type="ECO:0000313" key="2">
    <source>
        <dbReference type="Proteomes" id="UP000814033"/>
    </source>
</evidence>
<protein>
    <submittedName>
        <fullName evidence="1">Uncharacterized protein</fullName>
    </submittedName>
</protein>
<dbReference type="Proteomes" id="UP000814033">
    <property type="component" value="Unassembled WGS sequence"/>
</dbReference>
<proteinExistence type="predicted"/>
<evidence type="ECO:0000313" key="1">
    <source>
        <dbReference type="EMBL" id="KAI0049014.1"/>
    </source>
</evidence>
<keyword evidence="2" id="KW-1185">Reference proteome</keyword>
<sequence length="387" mass="41787">MCVEAVHPNSLPSGHIFSLSKNEHFTMSSVSSAHSSTSSLKITSFPEEKASSLSGDQYTPKEETADVAAVDGGVQAWTFVFCSFLLEGLVWGLPFSYGVLKEWYLSNPPFEGASEVMINAIGTVTLAIQYMEGIALAFVFGRFPHWLRPIMIGGFVVRVTSMFISSFCDQGCLYMPVIFWLSEWLVLQRSLATDYLLQRIGFRWTIRAIALTVGILGGLAILGVKPRLPIPPASSRQTAPPLDFSFLKSPVFISVVSLPVEDASGLLSVSCPGHYRIHAGARILPGVSIYIPTYAVALGYSRLSGTLTLAIFNLASVVGQMVCGYYCDLGPYTHVMLFSSMLSSILVYALWGFAHSLALLSCLSSFSGSSAVASAPYGRPLPPAFPS</sequence>
<organism evidence="1 2">
    <name type="scientific">Auriscalpium vulgare</name>
    <dbReference type="NCBI Taxonomy" id="40419"/>
    <lineage>
        <taxon>Eukaryota</taxon>
        <taxon>Fungi</taxon>
        <taxon>Dikarya</taxon>
        <taxon>Basidiomycota</taxon>
        <taxon>Agaricomycotina</taxon>
        <taxon>Agaricomycetes</taxon>
        <taxon>Russulales</taxon>
        <taxon>Auriscalpiaceae</taxon>
        <taxon>Auriscalpium</taxon>
    </lineage>
</organism>
<gene>
    <name evidence="1" type="ORF">FA95DRAFT_1677818</name>
</gene>
<reference evidence="1" key="1">
    <citation type="submission" date="2021-02" db="EMBL/GenBank/DDBJ databases">
        <authorList>
            <consortium name="DOE Joint Genome Institute"/>
            <person name="Ahrendt S."/>
            <person name="Looney B.P."/>
            <person name="Miyauchi S."/>
            <person name="Morin E."/>
            <person name="Drula E."/>
            <person name="Courty P.E."/>
            <person name="Chicoki N."/>
            <person name="Fauchery L."/>
            <person name="Kohler A."/>
            <person name="Kuo A."/>
            <person name="Labutti K."/>
            <person name="Pangilinan J."/>
            <person name="Lipzen A."/>
            <person name="Riley R."/>
            <person name="Andreopoulos W."/>
            <person name="He G."/>
            <person name="Johnson J."/>
            <person name="Barry K.W."/>
            <person name="Grigoriev I.V."/>
            <person name="Nagy L."/>
            <person name="Hibbett D."/>
            <person name="Henrissat B."/>
            <person name="Matheny P.B."/>
            <person name="Labbe J."/>
            <person name="Martin F."/>
        </authorList>
    </citation>
    <scope>NUCLEOTIDE SEQUENCE</scope>
    <source>
        <strain evidence="1">FP105234-sp</strain>
    </source>
</reference>
<dbReference type="EMBL" id="MU275878">
    <property type="protein sequence ID" value="KAI0049014.1"/>
    <property type="molecule type" value="Genomic_DNA"/>
</dbReference>
<reference evidence="1" key="2">
    <citation type="journal article" date="2022" name="New Phytol.">
        <title>Evolutionary transition to the ectomycorrhizal habit in the genomes of a hyperdiverse lineage of mushroom-forming fungi.</title>
        <authorList>
            <person name="Looney B."/>
            <person name="Miyauchi S."/>
            <person name="Morin E."/>
            <person name="Drula E."/>
            <person name="Courty P.E."/>
            <person name="Kohler A."/>
            <person name="Kuo A."/>
            <person name="LaButti K."/>
            <person name="Pangilinan J."/>
            <person name="Lipzen A."/>
            <person name="Riley R."/>
            <person name="Andreopoulos W."/>
            <person name="He G."/>
            <person name="Johnson J."/>
            <person name="Nolan M."/>
            <person name="Tritt A."/>
            <person name="Barry K.W."/>
            <person name="Grigoriev I.V."/>
            <person name="Nagy L.G."/>
            <person name="Hibbett D."/>
            <person name="Henrissat B."/>
            <person name="Matheny P.B."/>
            <person name="Labbe J."/>
            <person name="Martin F.M."/>
        </authorList>
    </citation>
    <scope>NUCLEOTIDE SEQUENCE</scope>
    <source>
        <strain evidence="1">FP105234-sp</strain>
    </source>
</reference>
<comment type="caution">
    <text evidence="1">The sequence shown here is derived from an EMBL/GenBank/DDBJ whole genome shotgun (WGS) entry which is preliminary data.</text>
</comment>
<name>A0ACB8RXL6_9AGAM</name>